<organism evidence="2 3">
    <name type="scientific">Siccibacter turicensis</name>
    <dbReference type="NCBI Taxonomy" id="357233"/>
    <lineage>
        <taxon>Bacteria</taxon>
        <taxon>Pseudomonadati</taxon>
        <taxon>Pseudomonadota</taxon>
        <taxon>Gammaproteobacteria</taxon>
        <taxon>Enterobacterales</taxon>
        <taxon>Enterobacteriaceae</taxon>
        <taxon>Siccibacter</taxon>
    </lineage>
</organism>
<comment type="caution">
    <text evidence="2">The sequence shown here is derived from an EMBL/GenBank/DDBJ whole genome shotgun (WGS) entry which is preliminary data.</text>
</comment>
<evidence type="ECO:0000313" key="2">
    <source>
        <dbReference type="EMBL" id="PSN09314.1"/>
    </source>
</evidence>
<name>A0A2P8VP32_9ENTR</name>
<reference evidence="2 3" key="1">
    <citation type="submission" date="2018-03" db="EMBL/GenBank/DDBJ databases">
        <title>Draft genome sequence of the first documented clinical Siccibacter turicensis isolate in Austria.</title>
        <authorList>
            <person name="Lepuschitz S."/>
            <person name="Pekard-Amenitsch S."/>
            <person name="Haunold R."/>
            <person name="Schill S."/>
            <person name="Mach R."/>
            <person name="Allerberger F."/>
            <person name="Ruppitsch W."/>
            <person name="Forsythe S.J."/>
        </authorList>
    </citation>
    <scope>NUCLEOTIDE SEQUENCE [LARGE SCALE GENOMIC DNA]</scope>
    <source>
        <strain evidence="2 3">6100069499-17</strain>
    </source>
</reference>
<evidence type="ECO:0000256" key="1">
    <source>
        <dbReference type="SAM" id="MobiDB-lite"/>
    </source>
</evidence>
<dbReference type="OrthoDB" id="5392377at2"/>
<accession>A0A2P8VP32</accession>
<protein>
    <submittedName>
        <fullName evidence="2">Type I-E CRISPR-associated protein Cse1/CasA</fullName>
    </submittedName>
</protein>
<feature type="compositionally biased region" description="Basic and acidic residues" evidence="1">
    <location>
        <begin position="506"/>
        <end position="520"/>
    </location>
</feature>
<dbReference type="CDD" id="cd09669">
    <property type="entry name" value="Cse1_I-E"/>
    <property type="match status" value="1"/>
</dbReference>
<dbReference type="AlphaFoldDB" id="A0A2P8VP32"/>
<dbReference type="Pfam" id="PF09481">
    <property type="entry name" value="CRISPR_Cse1"/>
    <property type="match status" value="1"/>
</dbReference>
<dbReference type="InterPro" id="IPR013381">
    <property type="entry name" value="CRISPR-assoc_prot_Cse1"/>
</dbReference>
<proteinExistence type="predicted"/>
<evidence type="ECO:0000313" key="3">
    <source>
        <dbReference type="Proteomes" id="UP000240212"/>
    </source>
</evidence>
<dbReference type="Proteomes" id="UP000240212">
    <property type="component" value="Unassembled WGS sequence"/>
</dbReference>
<dbReference type="EMBL" id="PYEP01000001">
    <property type="protein sequence ID" value="PSN09314.1"/>
    <property type="molecule type" value="Genomic_DNA"/>
</dbReference>
<keyword evidence="3" id="KW-1185">Reference proteome</keyword>
<sequence>MQLLTTRWLPVIYRDGTYGKMAPTDLANEDIVDIAAPRADFQGAAWQFLIGLLQTSLAPEDWFGWDDVWEEGLTTQRLCDAFAPFESAFVFGPDAPSFMQDFQPLEGETVSVATLLPEIPGQQTLKRNTDHFIKRGGVETMCPHCAALALFALQLNAPSGGKGYRTGLRGGGPITTLVTLHQYKDDLQPPLWRKLWLNVMPQQVGRLPIGRGDDPYVFPWLAPTRTSENASGITTPEQGDPLQAYWGMPRRIRLDFDHTRSGECDLCGEASDALLDRMAVKNYGINYEGWRHPLTPYRTPQKEGGETFSLKGQPGGLMWRDWLGLSLGCQSDNNHERPAQVVAVHLDNPLEESHTGLWAFGYDFDNMKARCWYEHHLPLLRIPSSQQPFVRQTLQSAAACAARALSTLRTALKEAWFDNPKHASGDFSFIDADFWQQTQPDFLALIAQVKATTDGDDRALLTGWQGHIWRFARRYFDQHAISNPQEQTDFSRIMRARKKFMAPPSDGKERKGKKPQEAIK</sequence>
<gene>
    <name evidence="2" type="primary">casA</name>
    <name evidence="2" type="ORF">C7G83_00735</name>
</gene>
<feature type="region of interest" description="Disordered" evidence="1">
    <location>
        <begin position="499"/>
        <end position="520"/>
    </location>
</feature>
<dbReference type="RefSeq" id="WP_106875873.1">
    <property type="nucleotide sequence ID" value="NZ_PYEP01000001.1"/>
</dbReference>
<dbReference type="NCBIfam" id="TIGR02547">
    <property type="entry name" value="casA_cse1"/>
    <property type="match status" value="1"/>
</dbReference>